<protein>
    <submittedName>
        <fullName evidence="2">Uncharacterized protein</fullName>
    </submittedName>
</protein>
<feature type="region of interest" description="Disordered" evidence="1">
    <location>
        <begin position="1"/>
        <end position="26"/>
    </location>
</feature>
<evidence type="ECO:0000313" key="3">
    <source>
        <dbReference type="Proteomes" id="UP000265520"/>
    </source>
</evidence>
<sequence length="44" mass="4965">MVEEEHVGEGVDPATEGVEPPIPEGNLHTNFEQVIEQDQEMFQE</sequence>
<proteinExistence type="predicted"/>
<comment type="caution">
    <text evidence="2">The sequence shown here is derived from an EMBL/GenBank/DDBJ whole genome shotgun (WGS) entry which is preliminary data.</text>
</comment>
<feature type="non-terminal residue" evidence="2">
    <location>
        <position position="44"/>
    </location>
</feature>
<evidence type="ECO:0000256" key="1">
    <source>
        <dbReference type="SAM" id="MobiDB-lite"/>
    </source>
</evidence>
<keyword evidence="3" id="KW-1185">Reference proteome</keyword>
<dbReference type="EMBL" id="LXQA011124291">
    <property type="protein sequence ID" value="MCI85808.1"/>
    <property type="molecule type" value="Genomic_DNA"/>
</dbReference>
<reference evidence="2 3" key="1">
    <citation type="journal article" date="2018" name="Front. Plant Sci.">
        <title>Red Clover (Trifolium pratense) and Zigzag Clover (T. medium) - A Picture of Genomic Similarities and Differences.</title>
        <authorList>
            <person name="Dluhosova J."/>
            <person name="Istvanek J."/>
            <person name="Nedelnik J."/>
            <person name="Repkova J."/>
        </authorList>
    </citation>
    <scope>NUCLEOTIDE SEQUENCE [LARGE SCALE GENOMIC DNA]</scope>
    <source>
        <strain evidence="3">cv. 10/8</strain>
        <tissue evidence="2">Leaf</tissue>
    </source>
</reference>
<evidence type="ECO:0000313" key="2">
    <source>
        <dbReference type="EMBL" id="MCI85808.1"/>
    </source>
</evidence>
<name>A0A392VBU9_9FABA</name>
<accession>A0A392VBU9</accession>
<dbReference type="Proteomes" id="UP000265520">
    <property type="component" value="Unassembled WGS sequence"/>
</dbReference>
<dbReference type="AlphaFoldDB" id="A0A392VBU9"/>
<organism evidence="2 3">
    <name type="scientific">Trifolium medium</name>
    <dbReference type="NCBI Taxonomy" id="97028"/>
    <lineage>
        <taxon>Eukaryota</taxon>
        <taxon>Viridiplantae</taxon>
        <taxon>Streptophyta</taxon>
        <taxon>Embryophyta</taxon>
        <taxon>Tracheophyta</taxon>
        <taxon>Spermatophyta</taxon>
        <taxon>Magnoliopsida</taxon>
        <taxon>eudicotyledons</taxon>
        <taxon>Gunneridae</taxon>
        <taxon>Pentapetalae</taxon>
        <taxon>rosids</taxon>
        <taxon>fabids</taxon>
        <taxon>Fabales</taxon>
        <taxon>Fabaceae</taxon>
        <taxon>Papilionoideae</taxon>
        <taxon>50 kb inversion clade</taxon>
        <taxon>NPAAA clade</taxon>
        <taxon>Hologalegina</taxon>
        <taxon>IRL clade</taxon>
        <taxon>Trifolieae</taxon>
        <taxon>Trifolium</taxon>
    </lineage>
</organism>